<feature type="compositionally biased region" description="Low complexity" evidence="2">
    <location>
        <begin position="8"/>
        <end position="22"/>
    </location>
</feature>
<sequence>MATEFLGSSSSSPSRTKPSTPTNSPPPLSQRRQNGTCFHCRNKGHWAANCPFKTPPSQPPSQSPSQKACRFSSSPSPSPSADISFFSPIPCPNCHGSCYVRISGSAKNPDRRYYSCFNWFDEMAVAVESGGGGGSNSKTKRDRSRDGNPECPCGAGNCMVVSEAKGKFFVCPIQKL</sequence>
<comment type="caution">
    <text evidence="4">The sequence shown here is derived from an EMBL/GenBank/DDBJ whole genome shotgun (WGS) entry which is preliminary data.</text>
</comment>
<protein>
    <recommendedName>
        <fullName evidence="3">CCHC-type domain-containing protein</fullName>
    </recommendedName>
</protein>
<feature type="region of interest" description="Disordered" evidence="2">
    <location>
        <begin position="1"/>
        <end position="36"/>
    </location>
</feature>
<keyword evidence="1" id="KW-0863">Zinc-finger</keyword>
<feature type="compositionally biased region" description="Pro residues" evidence="2">
    <location>
        <begin position="53"/>
        <end position="62"/>
    </location>
</feature>
<feature type="compositionally biased region" description="Low complexity" evidence="2">
    <location>
        <begin position="63"/>
        <end position="81"/>
    </location>
</feature>
<reference evidence="4" key="1">
    <citation type="submission" date="2023-07" db="EMBL/GenBank/DDBJ databases">
        <title>draft genome sequence of fig (Ficus carica).</title>
        <authorList>
            <person name="Takahashi T."/>
            <person name="Nishimura K."/>
        </authorList>
    </citation>
    <scope>NUCLEOTIDE SEQUENCE</scope>
</reference>
<dbReference type="InterPro" id="IPR036875">
    <property type="entry name" value="Znf_CCHC_sf"/>
</dbReference>
<dbReference type="Gene3D" id="4.10.60.10">
    <property type="entry name" value="Zinc finger, CCHC-type"/>
    <property type="match status" value="1"/>
</dbReference>
<organism evidence="4 5">
    <name type="scientific">Ficus carica</name>
    <name type="common">Common fig</name>
    <dbReference type="NCBI Taxonomy" id="3494"/>
    <lineage>
        <taxon>Eukaryota</taxon>
        <taxon>Viridiplantae</taxon>
        <taxon>Streptophyta</taxon>
        <taxon>Embryophyta</taxon>
        <taxon>Tracheophyta</taxon>
        <taxon>Spermatophyta</taxon>
        <taxon>Magnoliopsida</taxon>
        <taxon>eudicotyledons</taxon>
        <taxon>Gunneridae</taxon>
        <taxon>Pentapetalae</taxon>
        <taxon>rosids</taxon>
        <taxon>fabids</taxon>
        <taxon>Rosales</taxon>
        <taxon>Moraceae</taxon>
        <taxon>Ficeae</taxon>
        <taxon>Ficus</taxon>
    </lineage>
</organism>
<gene>
    <name evidence="4" type="ORF">TIFTF001_026949</name>
</gene>
<dbReference type="GO" id="GO:0003676">
    <property type="term" value="F:nucleic acid binding"/>
    <property type="evidence" value="ECO:0007669"/>
    <property type="project" value="InterPro"/>
</dbReference>
<evidence type="ECO:0000313" key="5">
    <source>
        <dbReference type="Proteomes" id="UP001187192"/>
    </source>
</evidence>
<accession>A0AA88DM45</accession>
<evidence type="ECO:0000256" key="2">
    <source>
        <dbReference type="SAM" id="MobiDB-lite"/>
    </source>
</evidence>
<evidence type="ECO:0000313" key="4">
    <source>
        <dbReference type="EMBL" id="GMN57837.1"/>
    </source>
</evidence>
<keyword evidence="1" id="KW-0862">Zinc</keyword>
<dbReference type="SUPFAM" id="SSF57756">
    <property type="entry name" value="Retrovirus zinc finger-like domains"/>
    <property type="match status" value="1"/>
</dbReference>
<evidence type="ECO:0000259" key="3">
    <source>
        <dbReference type="PROSITE" id="PS50158"/>
    </source>
</evidence>
<dbReference type="GO" id="GO:0008270">
    <property type="term" value="F:zinc ion binding"/>
    <property type="evidence" value="ECO:0007669"/>
    <property type="project" value="UniProtKB-KW"/>
</dbReference>
<feature type="domain" description="CCHC-type" evidence="3">
    <location>
        <begin position="37"/>
        <end position="51"/>
    </location>
</feature>
<dbReference type="InterPro" id="IPR001878">
    <property type="entry name" value="Znf_CCHC"/>
</dbReference>
<keyword evidence="1" id="KW-0479">Metal-binding</keyword>
<keyword evidence="5" id="KW-1185">Reference proteome</keyword>
<evidence type="ECO:0000256" key="1">
    <source>
        <dbReference type="PROSITE-ProRule" id="PRU00047"/>
    </source>
</evidence>
<dbReference type="AlphaFoldDB" id="A0AA88DM45"/>
<dbReference type="Pfam" id="PF00098">
    <property type="entry name" value="zf-CCHC"/>
    <property type="match status" value="1"/>
</dbReference>
<dbReference type="EMBL" id="BTGU01000073">
    <property type="protein sequence ID" value="GMN57837.1"/>
    <property type="molecule type" value="Genomic_DNA"/>
</dbReference>
<name>A0AA88DM45_FICCA</name>
<feature type="region of interest" description="Disordered" evidence="2">
    <location>
        <begin position="128"/>
        <end position="151"/>
    </location>
</feature>
<dbReference type="Proteomes" id="UP001187192">
    <property type="component" value="Unassembled WGS sequence"/>
</dbReference>
<proteinExistence type="predicted"/>
<feature type="region of interest" description="Disordered" evidence="2">
    <location>
        <begin position="51"/>
        <end position="81"/>
    </location>
</feature>
<dbReference type="PROSITE" id="PS50158">
    <property type="entry name" value="ZF_CCHC"/>
    <property type="match status" value="1"/>
</dbReference>